<reference evidence="1 2" key="1">
    <citation type="submission" date="2018-03" db="EMBL/GenBank/DDBJ databases">
        <title>The ancient ancestry and fast evolution of plastids.</title>
        <authorList>
            <person name="Moore K.R."/>
            <person name="Magnabosco C."/>
            <person name="Momper L."/>
            <person name="Gold D.A."/>
            <person name="Bosak T."/>
            <person name="Fournier G.P."/>
        </authorList>
    </citation>
    <scope>NUCLEOTIDE SEQUENCE [LARGE SCALE GENOMIC DNA]</scope>
    <source>
        <strain evidence="1 2">CCALA 016</strain>
    </source>
</reference>
<gene>
    <name evidence="1" type="ORF">C7H19_24135</name>
</gene>
<dbReference type="RefSeq" id="WP_106459462.1">
    <property type="nucleotide sequence ID" value="NZ_PXOH01000060.1"/>
</dbReference>
<evidence type="ECO:0000313" key="1">
    <source>
        <dbReference type="EMBL" id="PSF30019.1"/>
    </source>
</evidence>
<comment type="caution">
    <text evidence="1">The sequence shown here is derived from an EMBL/GenBank/DDBJ whole genome shotgun (WGS) entry which is preliminary data.</text>
</comment>
<protein>
    <submittedName>
        <fullName evidence="1">Uncharacterized protein</fullName>
    </submittedName>
</protein>
<reference evidence="1 2" key="2">
    <citation type="submission" date="2018-03" db="EMBL/GenBank/DDBJ databases">
        <authorList>
            <person name="Keele B.F."/>
        </authorList>
    </citation>
    <scope>NUCLEOTIDE SEQUENCE [LARGE SCALE GENOMIC DNA]</scope>
    <source>
        <strain evidence="1 2">CCALA 016</strain>
    </source>
</reference>
<dbReference type="EMBL" id="PXOH01000060">
    <property type="protein sequence ID" value="PSF30019.1"/>
    <property type="molecule type" value="Genomic_DNA"/>
</dbReference>
<sequence>MKTNSPNLDLGFFSLDFSHKVLLAYHHQEIFPRMSDFIISMESYIKAFKPESILVLGSVSQDDYKVVVSWAFSHSPELKRETWIPLSFWMQQQASLELERFNEKYKIAA</sequence>
<dbReference type="AlphaFoldDB" id="A0A2T1LR01"/>
<evidence type="ECO:0000313" key="2">
    <source>
        <dbReference type="Proteomes" id="UP000239001"/>
    </source>
</evidence>
<accession>A0A2T1LR01</accession>
<proteinExistence type="predicted"/>
<organism evidence="1 2">
    <name type="scientific">Aphanothece hegewaldii CCALA 016</name>
    <dbReference type="NCBI Taxonomy" id="2107694"/>
    <lineage>
        <taxon>Bacteria</taxon>
        <taxon>Bacillati</taxon>
        <taxon>Cyanobacteriota</taxon>
        <taxon>Cyanophyceae</taxon>
        <taxon>Oscillatoriophycideae</taxon>
        <taxon>Chroococcales</taxon>
        <taxon>Aphanothecaceae</taxon>
        <taxon>Aphanothece</taxon>
    </lineage>
</organism>
<keyword evidence="2" id="KW-1185">Reference proteome</keyword>
<dbReference type="Proteomes" id="UP000239001">
    <property type="component" value="Unassembled WGS sequence"/>
</dbReference>
<name>A0A2T1LR01_9CHRO</name>